<evidence type="ECO:0000256" key="1">
    <source>
        <dbReference type="SAM" id="SignalP"/>
    </source>
</evidence>
<protein>
    <submittedName>
        <fullName evidence="2">Uncharacterized protein</fullName>
    </submittedName>
</protein>
<feature type="non-terminal residue" evidence="2">
    <location>
        <position position="105"/>
    </location>
</feature>
<gene>
    <name evidence="2" type="ORF">LOTGIDRAFT_176768</name>
</gene>
<dbReference type="OrthoDB" id="29460at2759"/>
<keyword evidence="3" id="KW-1185">Reference proteome</keyword>
<dbReference type="RefSeq" id="XP_009057220.1">
    <property type="nucleotide sequence ID" value="XM_009058972.1"/>
</dbReference>
<dbReference type="Proteomes" id="UP000030746">
    <property type="component" value="Unassembled WGS sequence"/>
</dbReference>
<dbReference type="EMBL" id="KB202155">
    <property type="protein sequence ID" value="ESO92092.1"/>
    <property type="molecule type" value="Genomic_DNA"/>
</dbReference>
<dbReference type="AlphaFoldDB" id="V4A5U6"/>
<reference evidence="2 3" key="1">
    <citation type="journal article" date="2013" name="Nature">
        <title>Insights into bilaterian evolution from three spiralian genomes.</title>
        <authorList>
            <person name="Simakov O."/>
            <person name="Marletaz F."/>
            <person name="Cho S.J."/>
            <person name="Edsinger-Gonzales E."/>
            <person name="Havlak P."/>
            <person name="Hellsten U."/>
            <person name="Kuo D.H."/>
            <person name="Larsson T."/>
            <person name="Lv J."/>
            <person name="Arendt D."/>
            <person name="Savage R."/>
            <person name="Osoegawa K."/>
            <person name="de Jong P."/>
            <person name="Grimwood J."/>
            <person name="Chapman J.A."/>
            <person name="Shapiro H."/>
            <person name="Aerts A."/>
            <person name="Otillar R.P."/>
            <person name="Terry A.Y."/>
            <person name="Boore J.L."/>
            <person name="Grigoriev I.V."/>
            <person name="Lindberg D.R."/>
            <person name="Seaver E.C."/>
            <person name="Weisblat D.A."/>
            <person name="Putnam N.H."/>
            <person name="Rokhsar D.S."/>
        </authorList>
    </citation>
    <scope>NUCLEOTIDE SEQUENCE [LARGE SCALE GENOMIC DNA]</scope>
</reference>
<keyword evidence="1" id="KW-0732">Signal</keyword>
<evidence type="ECO:0000313" key="2">
    <source>
        <dbReference type="EMBL" id="ESO92092.1"/>
    </source>
</evidence>
<dbReference type="KEGG" id="lgi:LOTGIDRAFT_176768"/>
<sequence>MSKEGNFLIFLSLLICFQQILADECVKTSDPCICQTTSRKINFKDLDLPANDYKFKISGTGKAATQLFYYNPCLNFSFASCQDATVCQQDGTAYYKLGDVNIGYS</sequence>
<accession>V4A5U6</accession>
<dbReference type="CTD" id="20243988"/>
<organism evidence="2 3">
    <name type="scientific">Lottia gigantea</name>
    <name type="common">Giant owl limpet</name>
    <dbReference type="NCBI Taxonomy" id="225164"/>
    <lineage>
        <taxon>Eukaryota</taxon>
        <taxon>Metazoa</taxon>
        <taxon>Spiralia</taxon>
        <taxon>Lophotrochozoa</taxon>
        <taxon>Mollusca</taxon>
        <taxon>Gastropoda</taxon>
        <taxon>Patellogastropoda</taxon>
        <taxon>Lottioidea</taxon>
        <taxon>Lottiidae</taxon>
        <taxon>Lottia</taxon>
    </lineage>
</organism>
<dbReference type="GeneID" id="20243988"/>
<feature type="chain" id="PRO_5004716396" evidence="1">
    <location>
        <begin position="23"/>
        <end position="105"/>
    </location>
</feature>
<feature type="signal peptide" evidence="1">
    <location>
        <begin position="1"/>
        <end position="22"/>
    </location>
</feature>
<name>V4A5U6_LOTGI</name>
<proteinExistence type="predicted"/>
<evidence type="ECO:0000313" key="3">
    <source>
        <dbReference type="Proteomes" id="UP000030746"/>
    </source>
</evidence>